<evidence type="ECO:0000256" key="1">
    <source>
        <dbReference type="SAM" id="MobiDB-lite"/>
    </source>
</evidence>
<organism evidence="2 3">
    <name type="scientific">Monoraphidium neglectum</name>
    <dbReference type="NCBI Taxonomy" id="145388"/>
    <lineage>
        <taxon>Eukaryota</taxon>
        <taxon>Viridiplantae</taxon>
        <taxon>Chlorophyta</taxon>
        <taxon>core chlorophytes</taxon>
        <taxon>Chlorophyceae</taxon>
        <taxon>CS clade</taxon>
        <taxon>Sphaeropleales</taxon>
        <taxon>Selenastraceae</taxon>
        <taxon>Monoraphidium</taxon>
    </lineage>
</organism>
<name>A0A0D2LKB3_9CHLO</name>
<feature type="region of interest" description="Disordered" evidence="1">
    <location>
        <begin position="122"/>
        <end position="159"/>
    </location>
</feature>
<dbReference type="RefSeq" id="XP_013905848.1">
    <property type="nucleotide sequence ID" value="XM_014050394.1"/>
</dbReference>
<dbReference type="KEGG" id="mng:MNEG_1116"/>
<accession>A0A0D2LKB3</accession>
<dbReference type="Proteomes" id="UP000054498">
    <property type="component" value="Unassembled WGS sequence"/>
</dbReference>
<dbReference type="EMBL" id="KK100325">
    <property type="protein sequence ID" value="KIZ06829.1"/>
    <property type="molecule type" value="Genomic_DNA"/>
</dbReference>
<feature type="compositionally biased region" description="Pro residues" evidence="1">
    <location>
        <begin position="127"/>
        <end position="141"/>
    </location>
</feature>
<gene>
    <name evidence="2" type="ORF">MNEG_1116</name>
</gene>
<evidence type="ECO:0000313" key="2">
    <source>
        <dbReference type="EMBL" id="KIZ06829.1"/>
    </source>
</evidence>
<dbReference type="GeneID" id="25728394"/>
<reference evidence="2 3" key="1">
    <citation type="journal article" date="2013" name="BMC Genomics">
        <title>Reconstruction of the lipid metabolism for the microalga Monoraphidium neglectum from its genome sequence reveals characteristics suitable for biofuel production.</title>
        <authorList>
            <person name="Bogen C."/>
            <person name="Al-Dilaimi A."/>
            <person name="Albersmeier A."/>
            <person name="Wichmann J."/>
            <person name="Grundmann M."/>
            <person name="Rupp O."/>
            <person name="Lauersen K.J."/>
            <person name="Blifernez-Klassen O."/>
            <person name="Kalinowski J."/>
            <person name="Goesmann A."/>
            <person name="Mussgnug J.H."/>
            <person name="Kruse O."/>
        </authorList>
    </citation>
    <scope>NUCLEOTIDE SEQUENCE [LARGE SCALE GENOMIC DNA]</scope>
    <source>
        <strain evidence="2 3">SAG 48.87</strain>
    </source>
</reference>
<dbReference type="STRING" id="145388.A0A0D2LKB3"/>
<dbReference type="AlphaFoldDB" id="A0A0D2LKB3"/>
<protein>
    <submittedName>
        <fullName evidence="2">Uncharacterized protein</fullName>
    </submittedName>
</protein>
<sequence>MVKVRYNGTASVRYRVKYARAYAGNATNRSQAALAGRVLVTNNGLSAAQVAGGLVRLFAVVAGDAAGGRPSSDTEIGTAACLVPTAGVAGAGGSVACAFDGVPLPPGTSKVYARADIEAGPFFSDPATPPAPSGGAPPPAPGDCAAAGDAFFEPQQDGPSGLVTPSGVAPAGAAVKAQGTSKYLGKAPDALGPPQKICGDGATFEYTASFGPFSPADCGTYAAVNLATAQRVLASGALEPDNAAASDLGILKIVVDGCPGRAPTAALDAPRLVVVQEHAWAMEGAAAPSTLLVRPGPGAASANITIKAKRTLLGKLYELSGSVVVRNPTRSSWRLGDVRLEAVRPGEIRTVLSQSASCPTDDNGDIILAPAGASGSTVTCSYVFQVNTPVAGVLTAVVVIADEIKPAKAGGSSSGGSGGDNAARAVRAAAPQAFTFLSDGLPRRSNGECASLFGGFAKSTWNSNATAAAASGALIEPNATSGSRVPPYEGPGQQLCQEQNALTFQASYKSLSDRKCNRYKIPLYHAQAGAAWSGLHAPRVLLQDGAQDEAGPSNSLPFPLGRAKAVAVQAKFMRDVVSQEWRLGGAIQISSPKPAPTQAGWPSVVLIFASGASARVLANCPPSATAPGGRGLLLPAAPGKVTCSWQLAKPQPGPLEGQAVAMLDGASPAAMSQITPFTSDGARPDTLGACAAVSASWALEGLPGGGGGGSSGGGGASGSADALLKVATSGGAPPAQGAEVCESKVYTWTLQLGPFKEAQCAAAAAGALKLAGSAAAQPLTGRTPKAAAAATARVALTGCPTAKVAG</sequence>
<proteinExistence type="predicted"/>
<keyword evidence="3" id="KW-1185">Reference proteome</keyword>
<evidence type="ECO:0000313" key="3">
    <source>
        <dbReference type="Proteomes" id="UP000054498"/>
    </source>
</evidence>